<dbReference type="AlphaFoldDB" id="A0A1G5R6H3"/>
<dbReference type="InterPro" id="IPR004045">
    <property type="entry name" value="Glutathione_S-Trfase_N"/>
</dbReference>
<accession>A0A1G5R6H3</accession>
<dbReference type="GO" id="GO:0004364">
    <property type="term" value="F:glutathione transferase activity"/>
    <property type="evidence" value="ECO:0007669"/>
    <property type="project" value="TreeGrafter"/>
</dbReference>
<keyword evidence="2" id="KW-0808">Transferase</keyword>
<dbReference type="Gene3D" id="1.20.1050.10">
    <property type="match status" value="1"/>
</dbReference>
<evidence type="ECO:0000259" key="1">
    <source>
        <dbReference type="Pfam" id="PF13409"/>
    </source>
</evidence>
<evidence type="ECO:0000313" key="3">
    <source>
        <dbReference type="Proteomes" id="UP000198767"/>
    </source>
</evidence>
<dbReference type="PANTHER" id="PTHR42673">
    <property type="entry name" value="MALEYLACETOACETATE ISOMERASE"/>
    <property type="match status" value="1"/>
</dbReference>
<dbReference type="Pfam" id="PF13409">
    <property type="entry name" value="GST_N_2"/>
    <property type="match status" value="1"/>
</dbReference>
<name>A0A1G5R6H3_9RHOB</name>
<keyword evidence="3" id="KW-1185">Reference proteome</keyword>
<organism evidence="2 3">
    <name type="scientific">Epibacterium ulvae</name>
    <dbReference type="NCBI Taxonomy" id="1156985"/>
    <lineage>
        <taxon>Bacteria</taxon>
        <taxon>Pseudomonadati</taxon>
        <taxon>Pseudomonadota</taxon>
        <taxon>Alphaproteobacteria</taxon>
        <taxon>Rhodobacterales</taxon>
        <taxon>Roseobacteraceae</taxon>
        <taxon>Epibacterium</taxon>
    </lineage>
</organism>
<evidence type="ECO:0000313" key="2">
    <source>
        <dbReference type="EMBL" id="SCZ69627.1"/>
    </source>
</evidence>
<proteinExistence type="predicted"/>
<dbReference type="GO" id="GO:0016034">
    <property type="term" value="F:maleylacetoacetate isomerase activity"/>
    <property type="evidence" value="ECO:0007669"/>
    <property type="project" value="TreeGrafter"/>
</dbReference>
<sequence length="224" mass="25282">MYDLYIGNRLFSSWSLRGWLMLEQFNLPHKVHMVGLYSGTMAEDLKPLAPARLVPTLKTEEGLVVGESLAIAETLAERHPDAQLWPQDPTARATARWLCAEMVGGFAHLREDCPMQLRHIWQGFNPSDAVRADLNRIETLWSHAKSVKAVDGPWLFGAYSLADVFYTPVAARIIGYDLPVSAEASAYCKALLSEPAVKAWRRDALEETYDPMPYDLSLPHRDWI</sequence>
<dbReference type="RefSeq" id="WP_332835869.1">
    <property type="nucleotide sequence ID" value="NZ_FMWG01000009.1"/>
</dbReference>
<dbReference type="CDD" id="cd03194">
    <property type="entry name" value="GST_C_3"/>
    <property type="match status" value="1"/>
</dbReference>
<dbReference type="Proteomes" id="UP000198767">
    <property type="component" value="Unassembled WGS sequence"/>
</dbReference>
<dbReference type="PANTHER" id="PTHR42673:SF4">
    <property type="entry name" value="MALEYLACETOACETATE ISOMERASE"/>
    <property type="match status" value="1"/>
</dbReference>
<dbReference type="STRING" id="1156985.SAMN04488118_109111"/>
<protein>
    <submittedName>
        <fullName evidence="2">Glutathione S-transferase</fullName>
    </submittedName>
</protein>
<gene>
    <name evidence="2" type="ORF">SAMN04488118_109111</name>
</gene>
<dbReference type="SUPFAM" id="SSF52833">
    <property type="entry name" value="Thioredoxin-like"/>
    <property type="match status" value="1"/>
</dbReference>
<dbReference type="InterPro" id="IPR036282">
    <property type="entry name" value="Glutathione-S-Trfase_C_sf"/>
</dbReference>
<dbReference type="SUPFAM" id="SSF47616">
    <property type="entry name" value="GST C-terminal domain-like"/>
    <property type="match status" value="1"/>
</dbReference>
<feature type="domain" description="GST N-terminal" evidence="1">
    <location>
        <begin position="11"/>
        <end position="77"/>
    </location>
</feature>
<dbReference type="EMBL" id="FMWG01000009">
    <property type="protein sequence ID" value="SCZ69627.1"/>
    <property type="molecule type" value="Genomic_DNA"/>
</dbReference>
<dbReference type="Gene3D" id="3.40.30.10">
    <property type="entry name" value="Glutaredoxin"/>
    <property type="match status" value="1"/>
</dbReference>
<dbReference type="InterPro" id="IPR036249">
    <property type="entry name" value="Thioredoxin-like_sf"/>
</dbReference>
<dbReference type="GO" id="GO:0006559">
    <property type="term" value="P:L-phenylalanine catabolic process"/>
    <property type="evidence" value="ECO:0007669"/>
    <property type="project" value="TreeGrafter"/>
</dbReference>
<dbReference type="GO" id="GO:0006749">
    <property type="term" value="P:glutathione metabolic process"/>
    <property type="evidence" value="ECO:0007669"/>
    <property type="project" value="TreeGrafter"/>
</dbReference>
<reference evidence="2 3" key="1">
    <citation type="submission" date="2016-10" db="EMBL/GenBank/DDBJ databases">
        <authorList>
            <person name="de Groot N.N."/>
        </authorList>
    </citation>
    <scope>NUCLEOTIDE SEQUENCE [LARGE SCALE GENOMIC DNA]</scope>
    <source>
        <strain evidence="2 3">U95</strain>
    </source>
</reference>